<name>A0A1W1IA30_9BACT</name>
<proteinExistence type="predicted"/>
<protein>
    <submittedName>
        <fullName evidence="2">Uncharacterized protein</fullName>
    </submittedName>
</protein>
<evidence type="ECO:0000256" key="1">
    <source>
        <dbReference type="SAM" id="MobiDB-lite"/>
    </source>
</evidence>
<keyword evidence="3" id="KW-1185">Reference proteome</keyword>
<gene>
    <name evidence="2" type="ORF">NSJP_3678</name>
</gene>
<feature type="region of interest" description="Disordered" evidence="1">
    <location>
        <begin position="47"/>
        <end position="73"/>
    </location>
</feature>
<dbReference type="STRING" id="1325564.NSJP_3678"/>
<evidence type="ECO:0000313" key="3">
    <source>
        <dbReference type="Proteomes" id="UP000192042"/>
    </source>
</evidence>
<sequence>MDTPVVVDSARSLLKTIRSLLEMVWQDLQVERANRVISSNTISQAMAGHDSSGAMARQESRKSNSFKYHPADW</sequence>
<dbReference type="KEGG" id="nja:NSJP_3678"/>
<dbReference type="AlphaFoldDB" id="A0A1W1IA30"/>
<evidence type="ECO:0000313" key="2">
    <source>
        <dbReference type="EMBL" id="SLM49845.1"/>
    </source>
</evidence>
<reference evidence="2 3" key="1">
    <citation type="submission" date="2017-03" db="EMBL/GenBank/DDBJ databases">
        <authorList>
            <person name="Afonso C.L."/>
            <person name="Miller P.J."/>
            <person name="Scott M.A."/>
            <person name="Spackman E."/>
            <person name="Goraichik I."/>
            <person name="Dimitrov K.M."/>
            <person name="Suarez D.L."/>
            <person name="Swayne D.E."/>
        </authorList>
    </citation>
    <scope>NUCLEOTIDE SEQUENCE [LARGE SCALE GENOMIC DNA]</scope>
    <source>
        <strain evidence="2">Genome sequencing of Nitrospira japonica strain NJ11</strain>
    </source>
</reference>
<accession>A0A1W1IA30</accession>
<dbReference type="EMBL" id="LT828648">
    <property type="protein sequence ID" value="SLM49845.1"/>
    <property type="molecule type" value="Genomic_DNA"/>
</dbReference>
<organism evidence="2 3">
    <name type="scientific">Nitrospira japonica</name>
    <dbReference type="NCBI Taxonomy" id="1325564"/>
    <lineage>
        <taxon>Bacteria</taxon>
        <taxon>Pseudomonadati</taxon>
        <taxon>Nitrospirota</taxon>
        <taxon>Nitrospiria</taxon>
        <taxon>Nitrospirales</taxon>
        <taxon>Nitrospiraceae</taxon>
        <taxon>Nitrospira</taxon>
    </lineage>
</organism>
<dbReference type="Proteomes" id="UP000192042">
    <property type="component" value="Chromosome I"/>
</dbReference>